<dbReference type="EMBL" id="LS974202">
    <property type="protein sequence ID" value="SSC13526.1"/>
    <property type="molecule type" value="Genomic_DNA"/>
</dbReference>
<sequence>MLAISIDSGCAPVKGFVKKHGLFFMGMKVIIDEKEYGDSFEFQENEFYKIVDSSRDFHTAQPPLGQVLEYYNDIKSKGFTQLLDIHFSSKMSGLYETCLMASKMVEGLDVFVVDTKKVSIGAFLVSKRLIELAKSGMEISRVLEEVPRAISNSFMEFSVPTLKYLIKNGRIGKAQGLAGTLLNIKPILSVDEEGFITPIAKLRGMKKLQEQMVSNVVEFLQERRKDVVLYSIYGSEEYRPMMEETRDRAIEALKETLGIRLEDLELINGRIWPTIACHSGPAVFGLACYGEKNSS</sequence>
<dbReference type="NCBIfam" id="TIGR00762">
    <property type="entry name" value="DegV"/>
    <property type="match status" value="1"/>
</dbReference>
<proteinExistence type="predicted"/>
<dbReference type="Gene3D" id="3.30.1180.10">
    <property type="match status" value="1"/>
</dbReference>
<gene>
    <name evidence="2" type="ORF">MESINF_2086</name>
</gene>
<dbReference type="RefSeq" id="WP_169699667.1">
    <property type="nucleotide sequence ID" value="NZ_LS974202.1"/>
</dbReference>
<evidence type="ECO:0000313" key="2">
    <source>
        <dbReference type="EMBL" id="SSC13526.1"/>
    </source>
</evidence>
<dbReference type="InterPro" id="IPR043168">
    <property type="entry name" value="DegV_C"/>
</dbReference>
<keyword evidence="1" id="KW-0446">Lipid-binding</keyword>
<name>A0A7Z7PS70_9BACT</name>
<keyword evidence="3" id="KW-1185">Reference proteome</keyword>
<dbReference type="Pfam" id="PF02645">
    <property type="entry name" value="DegV"/>
    <property type="match status" value="1"/>
</dbReference>
<reference evidence="2 3" key="1">
    <citation type="submission" date="2017-01" db="EMBL/GenBank/DDBJ databases">
        <authorList>
            <person name="Erauso G."/>
        </authorList>
    </citation>
    <scope>NUCLEOTIDE SEQUENCE [LARGE SCALE GENOMIC DNA]</scope>
    <source>
        <strain evidence="2">MESINF1</strain>
    </source>
</reference>
<evidence type="ECO:0000313" key="3">
    <source>
        <dbReference type="Proteomes" id="UP000250796"/>
    </source>
</evidence>
<dbReference type="InterPro" id="IPR050270">
    <property type="entry name" value="DegV_domain_contain"/>
</dbReference>
<dbReference type="GO" id="GO:0008289">
    <property type="term" value="F:lipid binding"/>
    <property type="evidence" value="ECO:0007669"/>
    <property type="project" value="UniProtKB-KW"/>
</dbReference>
<organism evidence="2 3">
    <name type="scientific">Mesotoga infera</name>
    <dbReference type="NCBI Taxonomy" id="1236046"/>
    <lineage>
        <taxon>Bacteria</taxon>
        <taxon>Thermotogati</taxon>
        <taxon>Thermotogota</taxon>
        <taxon>Thermotogae</taxon>
        <taxon>Kosmotogales</taxon>
        <taxon>Kosmotogaceae</taxon>
        <taxon>Mesotoga</taxon>
    </lineage>
</organism>
<dbReference type="KEGG" id="minf:MESINF_2086"/>
<dbReference type="SUPFAM" id="SSF82549">
    <property type="entry name" value="DAK1/DegV-like"/>
    <property type="match status" value="1"/>
</dbReference>
<dbReference type="InterPro" id="IPR003797">
    <property type="entry name" value="DegV"/>
</dbReference>
<accession>A0A7Z7PS70</accession>
<evidence type="ECO:0000256" key="1">
    <source>
        <dbReference type="ARBA" id="ARBA00023121"/>
    </source>
</evidence>
<dbReference type="PANTHER" id="PTHR33434:SF2">
    <property type="entry name" value="FATTY ACID-BINDING PROTEIN TM_1468"/>
    <property type="match status" value="1"/>
</dbReference>
<dbReference type="PROSITE" id="PS51482">
    <property type="entry name" value="DEGV"/>
    <property type="match status" value="1"/>
</dbReference>
<dbReference type="Proteomes" id="UP000250796">
    <property type="component" value="Chromosome MESINF"/>
</dbReference>
<dbReference type="AlphaFoldDB" id="A0A7Z7PS70"/>
<dbReference type="PANTHER" id="PTHR33434">
    <property type="entry name" value="DEGV DOMAIN-CONTAINING PROTEIN DR_1986-RELATED"/>
    <property type="match status" value="1"/>
</dbReference>
<protein>
    <submittedName>
        <fullName evidence="2">DegV family protein</fullName>
    </submittedName>
</protein>
<dbReference type="Gene3D" id="3.40.50.10170">
    <property type="match status" value="1"/>
</dbReference>